<dbReference type="CDD" id="cd04301">
    <property type="entry name" value="NAT_SF"/>
    <property type="match status" value="1"/>
</dbReference>
<dbReference type="AlphaFoldDB" id="A0A9D1QNW1"/>
<protein>
    <submittedName>
        <fullName evidence="4">Ribosomal protein S18-alanine N-acetyltransferase</fullName>
    </submittedName>
</protein>
<name>A0A9D1QNW1_9LACO</name>
<dbReference type="NCBIfam" id="TIGR01575">
    <property type="entry name" value="rimI"/>
    <property type="match status" value="1"/>
</dbReference>
<comment type="caution">
    <text evidence="4">The sequence shown here is derived from an EMBL/GenBank/DDBJ whole genome shotgun (WGS) entry which is preliminary data.</text>
</comment>
<feature type="domain" description="N-acetyltransferase" evidence="3">
    <location>
        <begin position="35"/>
        <end position="183"/>
    </location>
</feature>
<dbReference type="PANTHER" id="PTHR43877">
    <property type="entry name" value="AMINOALKYLPHOSPHONATE N-ACETYLTRANSFERASE-RELATED-RELATED"/>
    <property type="match status" value="1"/>
</dbReference>
<dbReference type="PANTHER" id="PTHR43877:SF2">
    <property type="entry name" value="AMINOALKYLPHOSPHONATE N-ACETYLTRANSFERASE-RELATED"/>
    <property type="match status" value="1"/>
</dbReference>
<evidence type="ECO:0000256" key="2">
    <source>
        <dbReference type="ARBA" id="ARBA00023315"/>
    </source>
</evidence>
<dbReference type="InterPro" id="IPR016181">
    <property type="entry name" value="Acyl_CoA_acyltransferase"/>
</dbReference>
<dbReference type="InterPro" id="IPR006464">
    <property type="entry name" value="AcTrfase_RimI/Ard1"/>
</dbReference>
<proteinExistence type="predicted"/>
<dbReference type="Pfam" id="PF00583">
    <property type="entry name" value="Acetyltransf_1"/>
    <property type="match status" value="1"/>
</dbReference>
<accession>A0A9D1QNW1</accession>
<evidence type="ECO:0000259" key="3">
    <source>
        <dbReference type="PROSITE" id="PS51186"/>
    </source>
</evidence>
<evidence type="ECO:0000256" key="1">
    <source>
        <dbReference type="ARBA" id="ARBA00022679"/>
    </source>
</evidence>
<dbReference type="PROSITE" id="PS51186">
    <property type="entry name" value="GNAT"/>
    <property type="match status" value="1"/>
</dbReference>
<dbReference type="Gene3D" id="3.40.630.30">
    <property type="match status" value="1"/>
</dbReference>
<keyword evidence="2" id="KW-0012">Acyltransferase</keyword>
<organism evidence="4 5">
    <name type="scientific">Candidatus Limosilactobacillus merdipullorum</name>
    <dbReference type="NCBI Taxonomy" id="2838653"/>
    <lineage>
        <taxon>Bacteria</taxon>
        <taxon>Bacillati</taxon>
        <taxon>Bacillota</taxon>
        <taxon>Bacilli</taxon>
        <taxon>Lactobacillales</taxon>
        <taxon>Lactobacillaceae</taxon>
        <taxon>Limosilactobacillus</taxon>
    </lineage>
</organism>
<dbReference type="InterPro" id="IPR000182">
    <property type="entry name" value="GNAT_dom"/>
</dbReference>
<reference evidence="4" key="2">
    <citation type="submission" date="2021-04" db="EMBL/GenBank/DDBJ databases">
        <authorList>
            <person name="Gilroy R."/>
        </authorList>
    </citation>
    <scope>NUCLEOTIDE SEQUENCE</scope>
    <source>
        <strain evidence="4">ChiHejej3B27-2180</strain>
    </source>
</reference>
<evidence type="ECO:0000313" key="4">
    <source>
        <dbReference type="EMBL" id="HIW70201.1"/>
    </source>
</evidence>
<reference evidence="4" key="1">
    <citation type="journal article" date="2021" name="PeerJ">
        <title>Extensive microbial diversity within the chicken gut microbiome revealed by metagenomics and culture.</title>
        <authorList>
            <person name="Gilroy R."/>
            <person name="Ravi A."/>
            <person name="Getino M."/>
            <person name="Pursley I."/>
            <person name="Horton D.L."/>
            <person name="Alikhan N.F."/>
            <person name="Baker D."/>
            <person name="Gharbi K."/>
            <person name="Hall N."/>
            <person name="Watson M."/>
            <person name="Adriaenssens E.M."/>
            <person name="Foster-Nyarko E."/>
            <person name="Jarju S."/>
            <person name="Secka A."/>
            <person name="Antonio M."/>
            <person name="Oren A."/>
            <person name="Chaudhuri R.R."/>
            <person name="La Ragione R."/>
            <person name="Hildebrand F."/>
            <person name="Pallen M.J."/>
        </authorList>
    </citation>
    <scope>NUCLEOTIDE SEQUENCE</scope>
    <source>
        <strain evidence="4">ChiHejej3B27-2180</strain>
    </source>
</reference>
<dbReference type="GO" id="GO:0008080">
    <property type="term" value="F:N-acetyltransferase activity"/>
    <property type="evidence" value="ECO:0007669"/>
    <property type="project" value="InterPro"/>
</dbReference>
<gene>
    <name evidence="4" type="primary">rimI</name>
    <name evidence="4" type="ORF">H9876_02295</name>
</gene>
<dbReference type="SUPFAM" id="SSF55729">
    <property type="entry name" value="Acyl-CoA N-acyltransferases (Nat)"/>
    <property type="match status" value="1"/>
</dbReference>
<dbReference type="InterPro" id="IPR050832">
    <property type="entry name" value="Bact_Acetyltransf"/>
</dbReference>
<keyword evidence="4" id="KW-0687">Ribonucleoprotein</keyword>
<keyword evidence="1" id="KW-0808">Transferase</keyword>
<dbReference type="EMBL" id="DXGK01000041">
    <property type="protein sequence ID" value="HIW70201.1"/>
    <property type="molecule type" value="Genomic_DNA"/>
</dbReference>
<dbReference type="GO" id="GO:0005840">
    <property type="term" value="C:ribosome"/>
    <property type="evidence" value="ECO:0007669"/>
    <property type="project" value="UniProtKB-KW"/>
</dbReference>
<evidence type="ECO:0000313" key="5">
    <source>
        <dbReference type="Proteomes" id="UP000886878"/>
    </source>
</evidence>
<sequence length="189" mass="21360">MFKKFNHWLGRTANELAAHPIDFKSRPLSAGSRTVLLQRANINDVEAMVEIERRVYNGYAPWSALAFTSELGRRHRLYLVATDDNYIVGFVGCSFDWLRNEAHITNIAVTPGYQRLGIGSALIKTLQEVAMNNGMLTMSLEVRVENTTARRLYRQLGFVASTIKKAYYEDDHGDAMEMVAPLGKEESND</sequence>
<dbReference type="Proteomes" id="UP000886878">
    <property type="component" value="Unassembled WGS sequence"/>
</dbReference>
<keyword evidence="4" id="KW-0689">Ribosomal protein</keyword>